<dbReference type="InterPro" id="IPR002655">
    <property type="entry name" value="Acyl-CoA_oxidase_C"/>
</dbReference>
<comment type="similarity">
    <text evidence="1">Belongs to the acyl-CoA oxidase family.</text>
</comment>
<dbReference type="PANTHER" id="PTHR10909">
    <property type="entry name" value="ELECTRON TRANSPORT OXIDOREDUCTASE"/>
    <property type="match status" value="1"/>
</dbReference>
<evidence type="ECO:0000256" key="2">
    <source>
        <dbReference type="ARBA" id="ARBA00023002"/>
    </source>
</evidence>
<dbReference type="Pfam" id="PF01756">
    <property type="entry name" value="ACOX"/>
    <property type="match status" value="1"/>
</dbReference>
<dbReference type="Gene3D" id="1.20.140.10">
    <property type="entry name" value="Butyryl-CoA Dehydrogenase, subunit A, domain 3"/>
    <property type="match status" value="2"/>
</dbReference>
<dbReference type="InterPro" id="IPR012258">
    <property type="entry name" value="Acyl-CoA_oxidase"/>
</dbReference>
<proteinExistence type="inferred from homology"/>
<dbReference type="SUPFAM" id="SSF47203">
    <property type="entry name" value="Acyl-CoA dehydrogenase C-terminal domain-like"/>
    <property type="match status" value="1"/>
</dbReference>
<accession>A0ABS1P968</accession>
<reference evidence="4 5" key="1">
    <citation type="submission" date="2021-01" db="EMBL/GenBank/DDBJ databases">
        <title>WGS of actinomycetes isolated from Thailand.</title>
        <authorList>
            <person name="Thawai C."/>
        </authorList>
    </citation>
    <scope>NUCLEOTIDE SEQUENCE [LARGE SCALE GENOMIC DNA]</scope>
    <source>
        <strain evidence="4 5">CH5-8</strain>
    </source>
</reference>
<dbReference type="Gene3D" id="2.40.110.10">
    <property type="entry name" value="Butyryl-CoA Dehydrogenase, subunit A, domain 2"/>
    <property type="match status" value="1"/>
</dbReference>
<dbReference type="RefSeq" id="WP_201823609.1">
    <property type="nucleotide sequence ID" value="NZ_JAERRH010000014.1"/>
</dbReference>
<name>A0ABS1P968_9ACTN</name>
<evidence type="ECO:0000313" key="5">
    <source>
        <dbReference type="Proteomes" id="UP000621386"/>
    </source>
</evidence>
<feature type="domain" description="Acyl-CoA oxidase C-terminal" evidence="3">
    <location>
        <begin position="454"/>
        <end position="589"/>
    </location>
</feature>
<comment type="caution">
    <text evidence="4">The sequence shown here is derived from an EMBL/GenBank/DDBJ whole genome shotgun (WGS) entry which is preliminary data.</text>
</comment>
<keyword evidence="5" id="KW-1185">Reference proteome</keyword>
<dbReference type="PANTHER" id="PTHR10909:SF382">
    <property type="entry name" value="ACYL-COENZYME A OXIDASE"/>
    <property type="match status" value="1"/>
</dbReference>
<keyword evidence="2" id="KW-0560">Oxidoreductase</keyword>
<evidence type="ECO:0000256" key="1">
    <source>
        <dbReference type="ARBA" id="ARBA00006288"/>
    </source>
</evidence>
<dbReference type="InterPro" id="IPR036250">
    <property type="entry name" value="AcylCo_DH-like_C"/>
</dbReference>
<organism evidence="4 5">
    <name type="scientific">Streptomyces musisoli</name>
    <dbReference type="NCBI Taxonomy" id="2802280"/>
    <lineage>
        <taxon>Bacteria</taxon>
        <taxon>Bacillati</taxon>
        <taxon>Actinomycetota</taxon>
        <taxon>Actinomycetes</taxon>
        <taxon>Kitasatosporales</taxon>
        <taxon>Streptomycetaceae</taxon>
        <taxon>Streptomyces</taxon>
    </lineage>
</organism>
<dbReference type="InterPro" id="IPR046373">
    <property type="entry name" value="Acyl-CoA_Oxase/DH_mid-dom_sf"/>
</dbReference>
<dbReference type="SUPFAM" id="SSF56645">
    <property type="entry name" value="Acyl-CoA dehydrogenase NM domain-like"/>
    <property type="match status" value="1"/>
</dbReference>
<dbReference type="EMBL" id="JAERRH010000014">
    <property type="protein sequence ID" value="MBL1108592.1"/>
    <property type="molecule type" value="Genomic_DNA"/>
</dbReference>
<protein>
    <recommendedName>
        <fullName evidence="3">Acyl-CoA oxidase C-terminal domain-containing protein</fullName>
    </recommendedName>
</protein>
<evidence type="ECO:0000313" key="4">
    <source>
        <dbReference type="EMBL" id="MBL1108592.1"/>
    </source>
</evidence>
<dbReference type="Proteomes" id="UP000621386">
    <property type="component" value="Unassembled WGS sequence"/>
</dbReference>
<evidence type="ECO:0000259" key="3">
    <source>
        <dbReference type="Pfam" id="PF01756"/>
    </source>
</evidence>
<dbReference type="InterPro" id="IPR009100">
    <property type="entry name" value="AcylCoA_DH/oxidase_NM_dom_sf"/>
</dbReference>
<sequence length="603" mass="65141">MESGILRDALSSLVHGDSYRETLPRLKKIFSPELFARPSGLADADRHSLTYQRLRHISDRLDTSTPLLQQRDVLFPVLEWVALADPSLFYAFFLHHCTTVGAVLEFGAGRDDLDDVLAQLASTEAVGALLMTELGHGNSNAAVRTEAVYDPATREFVLTTPGPEAVKYPPSVACPGLARTGIVTAKLVVDGQDHGLFCFVVPLSDTTGPCPGVVIEPQDSAPILPLDWATVSFQGVRVPYRYWLRDSAQIAEDGTFTDALSNPAMRSRQASRLIRYVWEVAAVGLAAVTRASAAVAVRHAHARYTNGTFAGFADPMPVIRYRNQQRTLFGALSAAYVATMAAKSFSGPEPVGRSAGEIRTLFTLKAAIDRLAERVTADTRAASGVLGFSPSNRFLDYQGLAHAFNAAGLSTQVLHLNAAWTMALGFDYEPPADESAPAQDLRDPARWRALTGTRERRLHERLVTELGAARAAGLGEFDVWNDRFELAEQMAEAHALRLLVDLVRTETEALPDADAGRLARDLCSLHVLSEISAHSGWYLAEGLLTADEAGALPGLLNRICADLAPHAMELADALDVPYDLVGAPIAHTDYATAYTKAAFADPA</sequence>
<gene>
    <name evidence="4" type="ORF">JK361_29085</name>
</gene>